<evidence type="ECO:0000313" key="4">
    <source>
        <dbReference type="Proteomes" id="UP000182011"/>
    </source>
</evidence>
<evidence type="ECO:0000313" key="2">
    <source>
        <dbReference type="EMBL" id="CUS94047.1"/>
    </source>
</evidence>
<proteinExistence type="predicted"/>
<accession>A0A0P1MNP8</accession>
<accession>A0A0S4N8I6</accession>
<evidence type="ECO:0000313" key="5">
    <source>
        <dbReference type="Proteomes" id="UP000182200"/>
    </source>
</evidence>
<dbReference type="PANTHER" id="PTHR30373">
    <property type="entry name" value="UPF0603 PROTEIN YGCG"/>
    <property type="match status" value="1"/>
</dbReference>
<accession>A0A0P1LME4</accession>
<sequence>MLKVKDIFTKEDLKKISEKIAQIEKRTSGEIRVSIHEKRSLLERKLSIFDMALREFYRLGMDKTRDQTGVLVYILLSERKLQIVADKGINEKVENETWQKIADKIAEQFKQGKYLEGIMEGLDEIGGILLQHFPIKPDDRNELSNEVEIR</sequence>
<dbReference type="Pfam" id="PF04536">
    <property type="entry name" value="TPM_phosphatase"/>
    <property type="match status" value="1"/>
</dbReference>
<accession>A0A0P1M1T8</accession>
<accession>A0A0P1LQX7</accession>
<accession>A0A0P1M6D6</accession>
<gene>
    <name evidence="3" type="ORF">JGI4_01731</name>
    <name evidence="2" type="ORF">JGI8_01916</name>
</gene>
<dbReference type="STRING" id="1633631.GCA_001442925_01726"/>
<dbReference type="AlphaFoldDB" id="A0A0N7MQ96"/>
<evidence type="ECO:0000313" key="3">
    <source>
        <dbReference type="EMBL" id="CUU07179.1"/>
    </source>
</evidence>
<accession>A0A0P1LUP4</accession>
<dbReference type="EMBL" id="FAOP01000006">
    <property type="protein sequence ID" value="CUU07179.1"/>
    <property type="molecule type" value="Genomic_DNA"/>
</dbReference>
<reference evidence="3" key="2">
    <citation type="submission" date="2015-11" db="EMBL/GenBank/DDBJ databases">
        <authorList>
            <person name="Zhang Y."/>
            <person name="Guo Z."/>
        </authorList>
    </citation>
    <scope>NUCLEOTIDE SEQUENCE [LARGE SCALE GENOMIC DNA]</scope>
    <source>
        <strain evidence="3">JGI-4</strain>
    </source>
</reference>
<name>A0A0N7MQ96_9BACT</name>
<dbReference type="EMBL" id="CZVI01000042">
    <property type="protein sequence ID" value="CUS94047.1"/>
    <property type="molecule type" value="Genomic_DNA"/>
</dbReference>
<reference evidence="4 5" key="1">
    <citation type="submission" date="2015-11" db="EMBL/GenBank/DDBJ databases">
        <authorList>
            <person name="Varghese N."/>
        </authorList>
    </citation>
    <scope>NUCLEOTIDE SEQUENCE [LARGE SCALE GENOMIC DNA]</scope>
    <source>
        <strain evidence="2 5">JGI-8</strain>
    </source>
</reference>
<feature type="domain" description="TPM" evidence="1">
    <location>
        <begin position="6"/>
        <end position="126"/>
    </location>
</feature>
<accession>A0A0P1MJC8</accession>
<evidence type="ECO:0000259" key="1">
    <source>
        <dbReference type="Pfam" id="PF04536"/>
    </source>
</evidence>
<accession>A0A0N7MQ96</accession>
<dbReference type="PANTHER" id="PTHR30373:SF8">
    <property type="entry name" value="BLL7265 PROTEIN"/>
    <property type="match status" value="1"/>
</dbReference>
<protein>
    <submittedName>
        <fullName evidence="3">TLP18.3, Psb32 and MOLO-1 founding protein of phosphatase</fullName>
    </submittedName>
</protein>
<dbReference type="Proteomes" id="UP000182011">
    <property type="component" value="Unassembled WGS sequence"/>
</dbReference>
<accession>A0A0P1MEW2</accession>
<dbReference type="InterPro" id="IPR007621">
    <property type="entry name" value="TPM_dom"/>
</dbReference>
<organism evidence="3 4">
    <name type="scientific">Candidatus Kryptonium thompsonii</name>
    <dbReference type="NCBI Taxonomy" id="1633631"/>
    <lineage>
        <taxon>Bacteria</taxon>
        <taxon>Pseudomonadati</taxon>
        <taxon>Candidatus Kryptoniota</taxon>
        <taxon>Candidatus Kryptonium</taxon>
    </lineage>
</organism>
<dbReference type="Gene3D" id="3.10.310.50">
    <property type="match status" value="1"/>
</dbReference>
<dbReference type="Proteomes" id="UP000182200">
    <property type="component" value="Unassembled WGS sequence"/>
</dbReference>
<keyword evidence="5" id="KW-1185">Reference proteome</keyword>